<dbReference type="Proteomes" id="UP000606600">
    <property type="component" value="Unassembled WGS sequence"/>
</dbReference>
<comment type="caution">
    <text evidence="1">The sequence shown here is derived from an EMBL/GenBank/DDBJ whole genome shotgun (WGS) entry which is preliminary data.</text>
</comment>
<name>A0ABR7WQ33_9SPHI</name>
<protein>
    <submittedName>
        <fullName evidence="1">Uncharacterized protein</fullName>
    </submittedName>
</protein>
<reference evidence="1 2" key="1">
    <citation type="submission" date="2020-09" db="EMBL/GenBank/DDBJ databases">
        <title>Novel species of Mucilaginibacter isolated from a glacier on the Tibetan Plateau.</title>
        <authorList>
            <person name="Liu Q."/>
            <person name="Xin Y.-H."/>
        </authorList>
    </citation>
    <scope>NUCLEOTIDE SEQUENCE [LARGE SCALE GENOMIC DNA]</scope>
    <source>
        <strain evidence="1 2">ZT4R22</strain>
    </source>
</reference>
<sequence>MPKKYRFRKVYFVCRNNQVYSSSARTEPSFLFKKDAEQLKKTHEDEYKPYVINSPSFVPPPFTVEGFYLVHESLYNELLKQFDKEPNITRHLRKV</sequence>
<gene>
    <name evidence="1" type="ORF">IDJ77_11455</name>
</gene>
<accession>A0ABR7WQ33</accession>
<evidence type="ECO:0000313" key="1">
    <source>
        <dbReference type="EMBL" id="MBD1364425.1"/>
    </source>
</evidence>
<organism evidence="1 2">
    <name type="scientific">Mucilaginibacter pankratovii</name>
    <dbReference type="NCBI Taxonomy" id="2772110"/>
    <lineage>
        <taxon>Bacteria</taxon>
        <taxon>Pseudomonadati</taxon>
        <taxon>Bacteroidota</taxon>
        <taxon>Sphingobacteriia</taxon>
        <taxon>Sphingobacteriales</taxon>
        <taxon>Sphingobacteriaceae</taxon>
        <taxon>Mucilaginibacter</taxon>
    </lineage>
</organism>
<proteinExistence type="predicted"/>
<evidence type="ECO:0000313" key="2">
    <source>
        <dbReference type="Proteomes" id="UP000606600"/>
    </source>
</evidence>
<keyword evidence="2" id="KW-1185">Reference proteome</keyword>
<dbReference type="EMBL" id="JACWMY010000005">
    <property type="protein sequence ID" value="MBD1364425.1"/>
    <property type="molecule type" value="Genomic_DNA"/>
</dbReference>